<protein>
    <submittedName>
        <fullName evidence="2">Uncharacterized protein</fullName>
    </submittedName>
</protein>
<dbReference type="EMBL" id="CAJNYT010003209">
    <property type="protein sequence ID" value="CAF3539486.1"/>
    <property type="molecule type" value="Genomic_DNA"/>
</dbReference>
<dbReference type="Proteomes" id="UP000663848">
    <property type="component" value="Unassembled WGS sequence"/>
</dbReference>
<accession>A0A818JHE2</accession>
<dbReference type="AlphaFoldDB" id="A0A818JHE2"/>
<dbReference type="Proteomes" id="UP000663825">
    <property type="component" value="Unassembled WGS sequence"/>
</dbReference>
<evidence type="ECO:0000313" key="5">
    <source>
        <dbReference type="Proteomes" id="UP000663872"/>
    </source>
</evidence>
<dbReference type="EMBL" id="CAJNXB010000374">
    <property type="protein sequence ID" value="CAF3046910.1"/>
    <property type="molecule type" value="Genomic_DNA"/>
</dbReference>
<gene>
    <name evidence="2" type="ORF">GRG538_LOCUS19687</name>
    <name evidence="4" type="ORF">QYT958_LOCUS16118</name>
    <name evidence="1" type="ORF">TIS948_LOCUS3812</name>
    <name evidence="3" type="ORF">UJA718_LOCUS22167</name>
</gene>
<feature type="non-terminal residue" evidence="2">
    <location>
        <position position="48"/>
    </location>
</feature>
<sequence>MYLNAQLALCFAVCQPYEGNSDLLPASGINELIYGIMESLVDEQVHTT</sequence>
<organism evidence="2 5">
    <name type="scientific">Rotaria socialis</name>
    <dbReference type="NCBI Taxonomy" id="392032"/>
    <lineage>
        <taxon>Eukaryota</taxon>
        <taxon>Metazoa</taxon>
        <taxon>Spiralia</taxon>
        <taxon>Gnathifera</taxon>
        <taxon>Rotifera</taxon>
        <taxon>Eurotatoria</taxon>
        <taxon>Bdelloidea</taxon>
        <taxon>Philodinida</taxon>
        <taxon>Philodinidae</taxon>
        <taxon>Rotaria</taxon>
    </lineage>
</organism>
<evidence type="ECO:0000313" key="3">
    <source>
        <dbReference type="EMBL" id="CAF4441988.1"/>
    </source>
</evidence>
<evidence type="ECO:0000313" key="6">
    <source>
        <dbReference type="Proteomes" id="UP000663873"/>
    </source>
</evidence>
<name>A0A818JHE2_9BILA</name>
<dbReference type="Proteomes" id="UP000663872">
    <property type="component" value="Unassembled WGS sequence"/>
</dbReference>
<evidence type="ECO:0000313" key="1">
    <source>
        <dbReference type="EMBL" id="CAF3046910.1"/>
    </source>
</evidence>
<dbReference type="EMBL" id="CAJOBR010002304">
    <property type="protein sequence ID" value="CAF4672088.1"/>
    <property type="molecule type" value="Genomic_DNA"/>
</dbReference>
<reference evidence="2" key="1">
    <citation type="submission" date="2021-02" db="EMBL/GenBank/DDBJ databases">
        <authorList>
            <person name="Nowell W R."/>
        </authorList>
    </citation>
    <scope>NUCLEOTIDE SEQUENCE</scope>
</reference>
<keyword evidence="6" id="KW-1185">Reference proteome</keyword>
<dbReference type="EMBL" id="CAJOBP010004496">
    <property type="protein sequence ID" value="CAF4441988.1"/>
    <property type="molecule type" value="Genomic_DNA"/>
</dbReference>
<proteinExistence type="predicted"/>
<dbReference type="Proteomes" id="UP000663873">
    <property type="component" value="Unassembled WGS sequence"/>
</dbReference>
<comment type="caution">
    <text evidence="2">The sequence shown here is derived from an EMBL/GenBank/DDBJ whole genome shotgun (WGS) entry which is preliminary data.</text>
</comment>
<evidence type="ECO:0000313" key="2">
    <source>
        <dbReference type="EMBL" id="CAF3539486.1"/>
    </source>
</evidence>
<evidence type="ECO:0000313" key="4">
    <source>
        <dbReference type="EMBL" id="CAF4672088.1"/>
    </source>
</evidence>